<keyword evidence="2" id="KW-1185">Reference proteome</keyword>
<dbReference type="AlphaFoldDB" id="A0A975BPU1"/>
<name>A0A975BPU1_9BACT</name>
<reference evidence="1" key="1">
    <citation type="journal article" date="2021" name="Microb. Physiol.">
        <title>Proteogenomic Insights into the Physiology of Marine, Sulfate-Reducing, Filamentous Desulfonema limicola and Desulfonema magnum.</title>
        <authorList>
            <person name="Schnaars V."/>
            <person name="Wohlbrand L."/>
            <person name="Scheve S."/>
            <person name="Hinrichs C."/>
            <person name="Reinhardt R."/>
            <person name="Rabus R."/>
        </authorList>
    </citation>
    <scope>NUCLEOTIDE SEQUENCE</scope>
    <source>
        <strain evidence="1">4be13</strain>
    </source>
</reference>
<dbReference type="Proteomes" id="UP000663722">
    <property type="component" value="Chromosome"/>
</dbReference>
<protein>
    <submittedName>
        <fullName evidence="1">Uncharacterized protein</fullName>
    </submittedName>
</protein>
<dbReference type="EMBL" id="CP061800">
    <property type="protein sequence ID" value="QTA89476.1"/>
    <property type="molecule type" value="Genomic_DNA"/>
</dbReference>
<dbReference type="KEGG" id="dmm:dnm_055320"/>
<proteinExistence type="predicted"/>
<gene>
    <name evidence="1" type="ORF">dnm_055320</name>
</gene>
<accession>A0A975BPU1</accession>
<sequence>MCPGGKYKYPVKSFLYIFFSVNGGETRLFRSREADPSGKKAGFFFRANIEDLWSGT</sequence>
<evidence type="ECO:0000313" key="2">
    <source>
        <dbReference type="Proteomes" id="UP000663722"/>
    </source>
</evidence>
<evidence type="ECO:0000313" key="1">
    <source>
        <dbReference type="EMBL" id="QTA89476.1"/>
    </source>
</evidence>
<organism evidence="1 2">
    <name type="scientific">Desulfonema magnum</name>
    <dbReference type="NCBI Taxonomy" id="45655"/>
    <lineage>
        <taxon>Bacteria</taxon>
        <taxon>Pseudomonadati</taxon>
        <taxon>Thermodesulfobacteriota</taxon>
        <taxon>Desulfobacteria</taxon>
        <taxon>Desulfobacterales</taxon>
        <taxon>Desulfococcaceae</taxon>
        <taxon>Desulfonema</taxon>
    </lineage>
</organism>